<evidence type="ECO:0000313" key="3">
    <source>
        <dbReference type="Proteomes" id="UP000838878"/>
    </source>
</evidence>
<feature type="region of interest" description="Disordered" evidence="1">
    <location>
        <begin position="1"/>
        <end position="22"/>
    </location>
</feature>
<evidence type="ECO:0000256" key="1">
    <source>
        <dbReference type="SAM" id="MobiDB-lite"/>
    </source>
</evidence>
<evidence type="ECO:0000313" key="2">
    <source>
        <dbReference type="EMBL" id="CAH0720571.1"/>
    </source>
</evidence>
<feature type="non-terminal residue" evidence="2">
    <location>
        <position position="113"/>
    </location>
</feature>
<dbReference type="AlphaFoldDB" id="A0A8J9YBS5"/>
<gene>
    <name evidence="2" type="ORF">BINO364_LOCUS6784</name>
</gene>
<feature type="compositionally biased region" description="Polar residues" evidence="1">
    <location>
        <begin position="1"/>
        <end position="10"/>
    </location>
</feature>
<organism evidence="2 3">
    <name type="scientific">Brenthis ino</name>
    <name type="common">lesser marbled fritillary</name>
    <dbReference type="NCBI Taxonomy" id="405034"/>
    <lineage>
        <taxon>Eukaryota</taxon>
        <taxon>Metazoa</taxon>
        <taxon>Ecdysozoa</taxon>
        <taxon>Arthropoda</taxon>
        <taxon>Hexapoda</taxon>
        <taxon>Insecta</taxon>
        <taxon>Pterygota</taxon>
        <taxon>Neoptera</taxon>
        <taxon>Endopterygota</taxon>
        <taxon>Lepidoptera</taxon>
        <taxon>Glossata</taxon>
        <taxon>Ditrysia</taxon>
        <taxon>Papilionoidea</taxon>
        <taxon>Nymphalidae</taxon>
        <taxon>Heliconiinae</taxon>
        <taxon>Argynnini</taxon>
        <taxon>Brenthis</taxon>
    </lineage>
</organism>
<accession>A0A8J9YBS5</accession>
<keyword evidence="3" id="KW-1185">Reference proteome</keyword>
<proteinExistence type="predicted"/>
<name>A0A8J9YBS5_9NEOP</name>
<protein>
    <submittedName>
        <fullName evidence="2">Uncharacterized protein</fullName>
    </submittedName>
</protein>
<dbReference type="Proteomes" id="UP000838878">
    <property type="component" value="Chromosome 2"/>
</dbReference>
<sequence length="113" mass="12329">MGRTEGSATPTAVHRGDAQPLPAEAAPHSAHLLLLLHFLHLLLGADAVLIDLVYLPLPPLAADLEAARRLVARQVQALVAEVQVLPVAVAAQSWQDPVNLFYYFIKMYFNNIL</sequence>
<dbReference type="EMBL" id="OV170222">
    <property type="protein sequence ID" value="CAH0720571.1"/>
    <property type="molecule type" value="Genomic_DNA"/>
</dbReference>
<reference evidence="2" key="1">
    <citation type="submission" date="2021-12" db="EMBL/GenBank/DDBJ databases">
        <authorList>
            <person name="Martin H S."/>
        </authorList>
    </citation>
    <scope>NUCLEOTIDE SEQUENCE</scope>
</reference>